<dbReference type="NCBIfam" id="TIGR00254">
    <property type="entry name" value="GGDEF"/>
    <property type="match status" value="1"/>
</dbReference>
<feature type="transmembrane region" description="Helical" evidence="3">
    <location>
        <begin position="222"/>
        <end position="242"/>
    </location>
</feature>
<dbReference type="PANTHER" id="PTHR45138:SF9">
    <property type="entry name" value="DIGUANYLATE CYCLASE DGCM-RELATED"/>
    <property type="match status" value="1"/>
</dbReference>
<dbReference type="PANTHER" id="PTHR45138">
    <property type="entry name" value="REGULATORY COMPONENTS OF SENSORY TRANSDUCTION SYSTEM"/>
    <property type="match status" value="1"/>
</dbReference>
<feature type="transmembrane region" description="Helical" evidence="3">
    <location>
        <begin position="30"/>
        <end position="49"/>
    </location>
</feature>
<reference evidence="5 6" key="1">
    <citation type="submission" date="2020-09" db="EMBL/GenBank/DDBJ databases">
        <title>Dyella sp. 7MK23 isolated from forest soil.</title>
        <authorList>
            <person name="Fu J."/>
        </authorList>
    </citation>
    <scope>NUCLEOTIDE SEQUENCE [LARGE SCALE GENOMIC DNA]</scope>
    <source>
        <strain evidence="5 6">7MK23</strain>
    </source>
</reference>
<dbReference type="Gene3D" id="3.30.70.270">
    <property type="match status" value="1"/>
</dbReference>
<dbReference type="PROSITE" id="PS50887">
    <property type="entry name" value="GGDEF"/>
    <property type="match status" value="1"/>
</dbReference>
<evidence type="ECO:0000313" key="6">
    <source>
        <dbReference type="Proteomes" id="UP000651010"/>
    </source>
</evidence>
<keyword evidence="3" id="KW-1133">Transmembrane helix</keyword>
<keyword evidence="3" id="KW-0812">Transmembrane</keyword>
<sequence>MKIQSWAPKVYVPLVAAHLVVLVVEPARVLSWSYALVLATLLFTLFLCWRRLHFSVKHNRPAWACLLLALVVQTAAFVLLLIDSLKNPLGTLVAFDPTFYFCLNSLILTLAATYSPIGPLQRWSGAIDAALACVIAVLFYLLLRRVIGESSTDPAAARFIMWMFDAMALFVASFVTLRFIITKRADERRFYFVLLMFSWAEMIFPAVHNRFILSSESYVPEIFLDLPFVVLGVLLSFRRTVWFRGYRPKPRVRVIAGSITPFILSAALCLLALGYLGHNAVVAIGALILGMISYAVRVALVVGHHLALEDELRGMHRHLQQTAIHDDLTGLINRRGFYRILKRDWASAMATQTTLTIAMMDIDNFKAYNDTYGHLAGNDCLAAVSGALKNEAGLYQGVTVARYGGEEFAVLLSGYDHAAAEHILQRLRLSVEALQIPHGRGTNRMVTASAGIAASAEGHYVKIEPLLDAADAALYAAKRAGRNCVRWFAADMAAREPGKHSLADSQRSRS</sequence>
<dbReference type="InterPro" id="IPR029787">
    <property type="entry name" value="Nucleotide_cyclase"/>
</dbReference>
<dbReference type="Proteomes" id="UP000651010">
    <property type="component" value="Unassembled WGS sequence"/>
</dbReference>
<dbReference type="InterPro" id="IPR050469">
    <property type="entry name" value="Diguanylate_Cyclase"/>
</dbReference>
<organism evidence="5 6">
    <name type="scientific">Dyella acidiphila</name>
    <dbReference type="NCBI Taxonomy" id="2775866"/>
    <lineage>
        <taxon>Bacteria</taxon>
        <taxon>Pseudomonadati</taxon>
        <taxon>Pseudomonadota</taxon>
        <taxon>Gammaproteobacteria</taxon>
        <taxon>Lysobacterales</taxon>
        <taxon>Rhodanobacteraceae</taxon>
        <taxon>Dyella</taxon>
    </lineage>
</organism>
<dbReference type="InterPro" id="IPR000160">
    <property type="entry name" value="GGDEF_dom"/>
</dbReference>
<evidence type="ECO:0000256" key="1">
    <source>
        <dbReference type="ARBA" id="ARBA00012528"/>
    </source>
</evidence>
<feature type="transmembrane region" description="Helical" evidence="3">
    <location>
        <begin position="129"/>
        <end position="147"/>
    </location>
</feature>
<accession>A0ABR9GEP4</accession>
<evidence type="ECO:0000313" key="5">
    <source>
        <dbReference type="EMBL" id="MBE1162502.1"/>
    </source>
</evidence>
<keyword evidence="6" id="KW-1185">Reference proteome</keyword>
<evidence type="ECO:0000256" key="3">
    <source>
        <dbReference type="SAM" id="Phobius"/>
    </source>
</evidence>
<feature type="transmembrane region" description="Helical" evidence="3">
    <location>
        <begin position="254"/>
        <end position="276"/>
    </location>
</feature>
<proteinExistence type="predicted"/>
<dbReference type="RefSeq" id="WP_192557346.1">
    <property type="nucleotide sequence ID" value="NZ_JACZZA010000014.1"/>
</dbReference>
<feature type="transmembrane region" description="Helical" evidence="3">
    <location>
        <begin position="98"/>
        <end position="117"/>
    </location>
</feature>
<feature type="transmembrane region" description="Helical" evidence="3">
    <location>
        <begin position="282"/>
        <end position="308"/>
    </location>
</feature>
<dbReference type="SMART" id="SM00267">
    <property type="entry name" value="GGDEF"/>
    <property type="match status" value="1"/>
</dbReference>
<gene>
    <name evidence="5" type="ORF">IGX34_19115</name>
</gene>
<dbReference type="Pfam" id="PF00990">
    <property type="entry name" value="GGDEF"/>
    <property type="match status" value="1"/>
</dbReference>
<evidence type="ECO:0000259" key="4">
    <source>
        <dbReference type="PROSITE" id="PS50887"/>
    </source>
</evidence>
<feature type="transmembrane region" description="Helical" evidence="3">
    <location>
        <begin position="190"/>
        <end position="207"/>
    </location>
</feature>
<dbReference type="SUPFAM" id="SSF55073">
    <property type="entry name" value="Nucleotide cyclase"/>
    <property type="match status" value="1"/>
</dbReference>
<comment type="catalytic activity">
    <reaction evidence="2">
        <text>2 GTP = 3',3'-c-di-GMP + 2 diphosphate</text>
        <dbReference type="Rhea" id="RHEA:24898"/>
        <dbReference type="ChEBI" id="CHEBI:33019"/>
        <dbReference type="ChEBI" id="CHEBI:37565"/>
        <dbReference type="ChEBI" id="CHEBI:58805"/>
        <dbReference type="EC" id="2.7.7.65"/>
    </reaction>
</comment>
<feature type="transmembrane region" description="Helical" evidence="3">
    <location>
        <begin position="61"/>
        <end position="82"/>
    </location>
</feature>
<feature type="transmembrane region" description="Helical" evidence="3">
    <location>
        <begin position="159"/>
        <end position="181"/>
    </location>
</feature>
<dbReference type="CDD" id="cd01949">
    <property type="entry name" value="GGDEF"/>
    <property type="match status" value="1"/>
</dbReference>
<dbReference type="EMBL" id="JACZZA010000014">
    <property type="protein sequence ID" value="MBE1162502.1"/>
    <property type="molecule type" value="Genomic_DNA"/>
</dbReference>
<feature type="domain" description="GGDEF" evidence="4">
    <location>
        <begin position="353"/>
        <end position="490"/>
    </location>
</feature>
<dbReference type="InterPro" id="IPR043128">
    <property type="entry name" value="Rev_trsase/Diguanyl_cyclase"/>
</dbReference>
<feature type="transmembrane region" description="Helical" evidence="3">
    <location>
        <begin position="7"/>
        <end position="24"/>
    </location>
</feature>
<name>A0ABR9GEP4_9GAMM</name>
<evidence type="ECO:0000256" key="2">
    <source>
        <dbReference type="ARBA" id="ARBA00034247"/>
    </source>
</evidence>
<keyword evidence="3" id="KW-0472">Membrane</keyword>
<dbReference type="EC" id="2.7.7.65" evidence="1"/>
<comment type="caution">
    <text evidence="5">The sequence shown here is derived from an EMBL/GenBank/DDBJ whole genome shotgun (WGS) entry which is preliminary data.</text>
</comment>
<protein>
    <recommendedName>
        <fullName evidence="1">diguanylate cyclase</fullName>
        <ecNumber evidence="1">2.7.7.65</ecNumber>
    </recommendedName>
</protein>